<dbReference type="EMBL" id="JARJCW010000048">
    <property type="protein sequence ID" value="KAJ7204057.1"/>
    <property type="molecule type" value="Genomic_DNA"/>
</dbReference>
<evidence type="ECO:0000313" key="1">
    <source>
        <dbReference type="EMBL" id="KAJ7204057.1"/>
    </source>
</evidence>
<protein>
    <submittedName>
        <fullName evidence="1">Uncharacterized protein</fullName>
    </submittedName>
</protein>
<sequence>LVYVEWFTAFKRQPEPNHLMYKISRAENRSGDRMASIIPIDNIRRSVHLFPKFGRVAPREWSSSNVLEKCPTFFVSCFTDRHSYVTIY</sequence>
<organism evidence="1 2">
    <name type="scientific">Mycena pura</name>
    <dbReference type="NCBI Taxonomy" id="153505"/>
    <lineage>
        <taxon>Eukaryota</taxon>
        <taxon>Fungi</taxon>
        <taxon>Dikarya</taxon>
        <taxon>Basidiomycota</taxon>
        <taxon>Agaricomycotina</taxon>
        <taxon>Agaricomycetes</taxon>
        <taxon>Agaricomycetidae</taxon>
        <taxon>Agaricales</taxon>
        <taxon>Marasmiineae</taxon>
        <taxon>Mycenaceae</taxon>
        <taxon>Mycena</taxon>
    </lineage>
</organism>
<gene>
    <name evidence="1" type="ORF">GGX14DRAFT_369059</name>
</gene>
<accession>A0AAD6VA21</accession>
<evidence type="ECO:0000313" key="2">
    <source>
        <dbReference type="Proteomes" id="UP001219525"/>
    </source>
</evidence>
<name>A0AAD6VA21_9AGAR</name>
<feature type="non-terminal residue" evidence="1">
    <location>
        <position position="1"/>
    </location>
</feature>
<dbReference type="AlphaFoldDB" id="A0AAD6VA21"/>
<proteinExistence type="predicted"/>
<comment type="caution">
    <text evidence="1">The sequence shown here is derived from an EMBL/GenBank/DDBJ whole genome shotgun (WGS) entry which is preliminary data.</text>
</comment>
<keyword evidence="2" id="KW-1185">Reference proteome</keyword>
<reference evidence="1" key="1">
    <citation type="submission" date="2023-03" db="EMBL/GenBank/DDBJ databases">
        <title>Massive genome expansion in bonnet fungi (Mycena s.s.) driven by repeated elements and novel gene families across ecological guilds.</title>
        <authorList>
            <consortium name="Lawrence Berkeley National Laboratory"/>
            <person name="Harder C.B."/>
            <person name="Miyauchi S."/>
            <person name="Viragh M."/>
            <person name="Kuo A."/>
            <person name="Thoen E."/>
            <person name="Andreopoulos B."/>
            <person name="Lu D."/>
            <person name="Skrede I."/>
            <person name="Drula E."/>
            <person name="Henrissat B."/>
            <person name="Morin E."/>
            <person name="Kohler A."/>
            <person name="Barry K."/>
            <person name="LaButti K."/>
            <person name="Morin E."/>
            <person name="Salamov A."/>
            <person name="Lipzen A."/>
            <person name="Mereny Z."/>
            <person name="Hegedus B."/>
            <person name="Baldrian P."/>
            <person name="Stursova M."/>
            <person name="Weitz H."/>
            <person name="Taylor A."/>
            <person name="Grigoriev I.V."/>
            <person name="Nagy L.G."/>
            <person name="Martin F."/>
            <person name="Kauserud H."/>
        </authorList>
    </citation>
    <scope>NUCLEOTIDE SEQUENCE</scope>
    <source>
        <strain evidence="1">9144</strain>
    </source>
</reference>
<dbReference type="Proteomes" id="UP001219525">
    <property type="component" value="Unassembled WGS sequence"/>
</dbReference>